<accession>A0A1C0U4P7</accession>
<dbReference type="STRING" id="286156.Ppb6_01899"/>
<evidence type="ECO:0000313" key="2">
    <source>
        <dbReference type="Proteomes" id="UP000093476"/>
    </source>
</evidence>
<reference evidence="1 2" key="1">
    <citation type="submission" date="2015-12" db="EMBL/GenBank/DDBJ databases">
        <title>Genome comparisons provide insights into the role of secondary metabolites in the pathogenic phase of the Photorhabdus life cycle.</title>
        <authorList>
            <person name="Tobias N.J."/>
            <person name="Mishra B."/>
            <person name="Gupta D.K."/>
            <person name="Thines M."/>
            <person name="Stinear T.P."/>
            <person name="Bode H.B."/>
        </authorList>
    </citation>
    <scope>NUCLEOTIDE SEQUENCE [LARGE SCALE GENOMIC DNA]</scope>
    <source>
        <strain evidence="1 2">PB68.1</strain>
    </source>
</reference>
<protein>
    <submittedName>
        <fullName evidence="1">Uncharacterized protein</fullName>
    </submittedName>
</protein>
<evidence type="ECO:0000313" key="1">
    <source>
        <dbReference type="EMBL" id="OCQ52899.1"/>
    </source>
</evidence>
<dbReference type="AlphaFoldDB" id="A0A1C0U4P7"/>
<comment type="caution">
    <text evidence="1">The sequence shown here is derived from an EMBL/GenBank/DDBJ whole genome shotgun (WGS) entry which is preliminary data.</text>
</comment>
<gene>
    <name evidence="1" type="ORF">Ppb6_01899</name>
</gene>
<organism evidence="1 2">
    <name type="scientific">Photorhabdus australis subsp. thailandensis</name>
    <dbReference type="NCBI Taxonomy" id="2805096"/>
    <lineage>
        <taxon>Bacteria</taxon>
        <taxon>Pseudomonadati</taxon>
        <taxon>Pseudomonadota</taxon>
        <taxon>Gammaproteobacteria</taxon>
        <taxon>Enterobacterales</taxon>
        <taxon>Morganellaceae</taxon>
        <taxon>Photorhabdus</taxon>
    </lineage>
</organism>
<keyword evidence="2" id="KW-1185">Reference proteome</keyword>
<name>A0A1C0U4P7_9GAMM</name>
<proteinExistence type="predicted"/>
<sequence length="291" mass="31412">MALGTIVIMHLPLQPVSGTNNLTQRVICPMTGRVLIALVTDKLACRVPRHLFGGVIRIGDLNQLTIITIVITGTFHQGIGDFFQPILPIITPYRGLTRTIRMADKLSLFIPQKLALAPFSVDAPVRSQCVTMHIMVMCGLFQWRSFANQPPEVIVSQCRFCAIRPEDKGEPVGIILVLPAGLVAISISETQLATMRVPFTQTGVAVCILVAIRQAKFIPQDMMVGARAVEAVDEVVCVVEAPHRAGTVMPVGRTGEVRVIVCQPKTSPLAGLLGSDAPQAIFILLPLVITA</sequence>
<dbReference type="Proteomes" id="UP000093476">
    <property type="component" value="Unassembled WGS sequence"/>
</dbReference>
<dbReference type="EMBL" id="LOMY01000070">
    <property type="protein sequence ID" value="OCQ52899.1"/>
    <property type="molecule type" value="Genomic_DNA"/>
</dbReference>